<dbReference type="AlphaFoldDB" id="A0A4Z2CIR6"/>
<organism evidence="2 3">
    <name type="scientific">Takifugu bimaculatus</name>
    <dbReference type="NCBI Taxonomy" id="433685"/>
    <lineage>
        <taxon>Eukaryota</taxon>
        <taxon>Metazoa</taxon>
        <taxon>Chordata</taxon>
        <taxon>Craniata</taxon>
        <taxon>Vertebrata</taxon>
        <taxon>Euteleostomi</taxon>
        <taxon>Actinopterygii</taxon>
        <taxon>Neopterygii</taxon>
        <taxon>Teleostei</taxon>
        <taxon>Neoteleostei</taxon>
        <taxon>Acanthomorphata</taxon>
        <taxon>Eupercaria</taxon>
        <taxon>Tetraodontiformes</taxon>
        <taxon>Tetradontoidea</taxon>
        <taxon>Tetraodontidae</taxon>
        <taxon>Takifugu</taxon>
    </lineage>
</organism>
<feature type="transmembrane region" description="Helical" evidence="1">
    <location>
        <begin position="49"/>
        <end position="67"/>
    </location>
</feature>
<evidence type="ECO:0000313" key="3">
    <source>
        <dbReference type="Proteomes" id="UP000516260"/>
    </source>
</evidence>
<reference evidence="2 3" key="1">
    <citation type="submission" date="2019-04" db="EMBL/GenBank/DDBJ databases">
        <title>The sequence and de novo assembly of Takifugu bimaculatus genome using PacBio and Hi-C technologies.</title>
        <authorList>
            <person name="Xu P."/>
            <person name="Liu B."/>
            <person name="Zhou Z."/>
        </authorList>
    </citation>
    <scope>NUCLEOTIDE SEQUENCE [LARGE SCALE GENOMIC DNA]</scope>
    <source>
        <strain evidence="2">TB-2018</strain>
        <tissue evidence="2">Muscle</tissue>
    </source>
</reference>
<protein>
    <submittedName>
        <fullName evidence="2">Uncharacterized protein</fullName>
    </submittedName>
</protein>
<sequence>MECRCDQDGTEDAVPGWWLSSSNVQMGAFTLVGYLLYRFSQTLPALIRWPIRIFCSLTGLSALWGWVSRLMGTLRGVLCTDNNNLSAKGSSISTNGLVSHSQDLPVKEHLSPTAVSEKKASG</sequence>
<accession>A0A4Z2CIR6</accession>
<dbReference type="Proteomes" id="UP000516260">
    <property type="component" value="Chromosome 1"/>
</dbReference>
<dbReference type="EMBL" id="SWLE01000001">
    <property type="protein sequence ID" value="TNN04137.1"/>
    <property type="molecule type" value="Genomic_DNA"/>
</dbReference>
<gene>
    <name evidence="2" type="ORF">fugu_001166</name>
</gene>
<keyword evidence="3" id="KW-1185">Reference proteome</keyword>
<name>A0A4Z2CIR6_9TELE</name>
<keyword evidence="1" id="KW-0472">Membrane</keyword>
<evidence type="ECO:0000256" key="1">
    <source>
        <dbReference type="SAM" id="Phobius"/>
    </source>
</evidence>
<comment type="caution">
    <text evidence="2">The sequence shown here is derived from an EMBL/GenBank/DDBJ whole genome shotgun (WGS) entry which is preliminary data.</text>
</comment>
<keyword evidence="1" id="KW-0812">Transmembrane</keyword>
<keyword evidence="1" id="KW-1133">Transmembrane helix</keyword>
<evidence type="ECO:0000313" key="2">
    <source>
        <dbReference type="EMBL" id="TNN04137.1"/>
    </source>
</evidence>
<proteinExistence type="predicted"/>
<feature type="transmembrane region" description="Helical" evidence="1">
    <location>
        <begin position="17"/>
        <end position="37"/>
    </location>
</feature>